<keyword evidence="6 9" id="KW-0067">ATP-binding</keyword>
<keyword evidence="4" id="KW-1003">Cell membrane</keyword>
<dbReference type="GO" id="GO:0005524">
    <property type="term" value="F:ATP binding"/>
    <property type="evidence" value="ECO:0007669"/>
    <property type="project" value="UniProtKB-KW"/>
</dbReference>
<evidence type="ECO:0000256" key="7">
    <source>
        <dbReference type="ARBA" id="ARBA00023136"/>
    </source>
</evidence>
<comment type="similarity">
    <text evidence="2">Belongs to the ABC transporter superfamily.</text>
</comment>
<feature type="domain" description="ABC transporter" evidence="8">
    <location>
        <begin position="5"/>
        <end position="255"/>
    </location>
</feature>
<dbReference type="FunFam" id="3.40.50.300:FF:000016">
    <property type="entry name" value="Oligopeptide ABC transporter ATP-binding component"/>
    <property type="match status" value="1"/>
</dbReference>
<dbReference type="InterPro" id="IPR017871">
    <property type="entry name" value="ABC_transporter-like_CS"/>
</dbReference>
<accession>A0A2T4UJ94</accession>
<evidence type="ECO:0000256" key="2">
    <source>
        <dbReference type="ARBA" id="ARBA00005417"/>
    </source>
</evidence>
<dbReference type="Pfam" id="PF00005">
    <property type="entry name" value="ABC_tran"/>
    <property type="match status" value="1"/>
</dbReference>
<reference evidence="9 10" key="1">
    <citation type="submission" date="2018-03" db="EMBL/GenBank/DDBJ databases">
        <title>Aquarubrobacter algicola gen. nov., sp. nov., a novel actinobacterium isolated from shallow eutrophic lake during the end of cyanobacterial harmful algal blooms.</title>
        <authorList>
            <person name="Chun S.J."/>
        </authorList>
    </citation>
    <scope>NUCLEOTIDE SEQUENCE [LARGE SCALE GENOMIC DNA]</scope>
    <source>
        <strain evidence="9 10">Seoho-28</strain>
    </source>
</reference>
<keyword evidence="3" id="KW-0813">Transport</keyword>
<dbReference type="SMART" id="SM00382">
    <property type="entry name" value="AAA"/>
    <property type="match status" value="1"/>
</dbReference>
<evidence type="ECO:0000259" key="8">
    <source>
        <dbReference type="PROSITE" id="PS50893"/>
    </source>
</evidence>
<keyword evidence="10" id="KW-1185">Reference proteome</keyword>
<sequence>MAPLLQVEDLKVHFRTDDGVVKAVDGISYTVEAGKTLGIVGESGSGKSVSSMTVMGLTRSAKADISGSVTFDGRDLLSAGPEDLRRIRGNEIAMIFQDPLSSLHPFYKVGKQLIEAVRTHKDVSKAQARDRAVEMLGLVGIPEPRRRIDSYPHEFSGGMRQRVMIAMALMNDPKLLIADEPTTALDVTVQAQILQLMNKLQTELGTAVVMITHDLGVVADVADDIVVMYAGRIVEQADKRTLFDAPRHPYTWGLLRSIPRLDTPRDQDLVPIPGRPPSLITRPTGCAFHPRCAYATEQSRTVDPALKPVAPGSAHRVACTLAEERRAEIWRQITAGEEQPS</sequence>
<dbReference type="AlphaFoldDB" id="A0A2T4UJ94"/>
<comment type="subcellular location">
    <subcellularLocation>
        <location evidence="1">Cell membrane</location>
        <topology evidence="1">Peripheral membrane protein</topology>
    </subcellularLocation>
</comment>
<dbReference type="PROSITE" id="PS50893">
    <property type="entry name" value="ABC_TRANSPORTER_2"/>
    <property type="match status" value="1"/>
</dbReference>
<keyword evidence="7" id="KW-0472">Membrane</keyword>
<dbReference type="CDD" id="cd03257">
    <property type="entry name" value="ABC_NikE_OppD_transporters"/>
    <property type="match status" value="1"/>
</dbReference>
<dbReference type="PROSITE" id="PS00211">
    <property type="entry name" value="ABC_TRANSPORTER_1"/>
    <property type="match status" value="1"/>
</dbReference>
<dbReference type="GO" id="GO:0005886">
    <property type="term" value="C:plasma membrane"/>
    <property type="evidence" value="ECO:0007669"/>
    <property type="project" value="UniProtKB-SubCell"/>
</dbReference>
<dbReference type="PANTHER" id="PTHR43297">
    <property type="entry name" value="OLIGOPEPTIDE TRANSPORT ATP-BINDING PROTEIN APPD"/>
    <property type="match status" value="1"/>
</dbReference>
<dbReference type="GO" id="GO:0016887">
    <property type="term" value="F:ATP hydrolysis activity"/>
    <property type="evidence" value="ECO:0007669"/>
    <property type="project" value="InterPro"/>
</dbReference>
<proteinExistence type="inferred from homology"/>
<dbReference type="Gene3D" id="3.40.50.300">
    <property type="entry name" value="P-loop containing nucleotide triphosphate hydrolases"/>
    <property type="match status" value="1"/>
</dbReference>
<dbReference type="GO" id="GO:0015833">
    <property type="term" value="P:peptide transport"/>
    <property type="evidence" value="ECO:0007669"/>
    <property type="project" value="InterPro"/>
</dbReference>
<gene>
    <name evidence="9" type="ORF">C7Y72_06395</name>
</gene>
<dbReference type="PANTHER" id="PTHR43297:SF2">
    <property type="entry name" value="DIPEPTIDE TRANSPORT ATP-BINDING PROTEIN DPPD"/>
    <property type="match status" value="1"/>
</dbReference>
<dbReference type="NCBIfam" id="TIGR01727">
    <property type="entry name" value="oligo_HPY"/>
    <property type="match status" value="1"/>
</dbReference>
<dbReference type="EMBL" id="PYYB01000001">
    <property type="protein sequence ID" value="PTL59306.1"/>
    <property type="molecule type" value="Genomic_DNA"/>
</dbReference>
<organism evidence="9 10">
    <name type="scientific">Paraconexibacter algicola</name>
    <dbReference type="NCBI Taxonomy" id="2133960"/>
    <lineage>
        <taxon>Bacteria</taxon>
        <taxon>Bacillati</taxon>
        <taxon>Actinomycetota</taxon>
        <taxon>Thermoleophilia</taxon>
        <taxon>Solirubrobacterales</taxon>
        <taxon>Paraconexibacteraceae</taxon>
        <taxon>Paraconexibacter</taxon>
    </lineage>
</organism>
<dbReference type="InterPro" id="IPR003439">
    <property type="entry name" value="ABC_transporter-like_ATP-bd"/>
</dbReference>
<name>A0A2T4UJ94_9ACTN</name>
<keyword evidence="5" id="KW-0547">Nucleotide-binding</keyword>
<evidence type="ECO:0000313" key="9">
    <source>
        <dbReference type="EMBL" id="PTL59306.1"/>
    </source>
</evidence>
<evidence type="ECO:0000256" key="5">
    <source>
        <dbReference type="ARBA" id="ARBA00022741"/>
    </source>
</evidence>
<dbReference type="Proteomes" id="UP000240739">
    <property type="component" value="Unassembled WGS sequence"/>
</dbReference>
<dbReference type="InterPro" id="IPR027417">
    <property type="entry name" value="P-loop_NTPase"/>
</dbReference>
<evidence type="ECO:0000256" key="3">
    <source>
        <dbReference type="ARBA" id="ARBA00022448"/>
    </source>
</evidence>
<dbReference type="InterPro" id="IPR050388">
    <property type="entry name" value="ABC_Ni/Peptide_Import"/>
</dbReference>
<evidence type="ECO:0000256" key="1">
    <source>
        <dbReference type="ARBA" id="ARBA00004202"/>
    </source>
</evidence>
<dbReference type="RefSeq" id="WP_107567811.1">
    <property type="nucleotide sequence ID" value="NZ_PYYB01000001.1"/>
</dbReference>
<protein>
    <submittedName>
        <fullName evidence="9">Dipeptide/oligopeptide/nickel ABC transporter ATP-binding protein</fullName>
    </submittedName>
</protein>
<dbReference type="InterPro" id="IPR013563">
    <property type="entry name" value="Oligopep_ABC_C"/>
</dbReference>
<dbReference type="Pfam" id="PF08352">
    <property type="entry name" value="oligo_HPY"/>
    <property type="match status" value="1"/>
</dbReference>
<comment type="caution">
    <text evidence="9">The sequence shown here is derived from an EMBL/GenBank/DDBJ whole genome shotgun (WGS) entry which is preliminary data.</text>
</comment>
<evidence type="ECO:0000313" key="10">
    <source>
        <dbReference type="Proteomes" id="UP000240739"/>
    </source>
</evidence>
<dbReference type="OrthoDB" id="3508321at2"/>
<evidence type="ECO:0000256" key="4">
    <source>
        <dbReference type="ARBA" id="ARBA00022475"/>
    </source>
</evidence>
<dbReference type="InterPro" id="IPR003593">
    <property type="entry name" value="AAA+_ATPase"/>
</dbReference>
<dbReference type="SUPFAM" id="SSF52540">
    <property type="entry name" value="P-loop containing nucleoside triphosphate hydrolases"/>
    <property type="match status" value="1"/>
</dbReference>
<evidence type="ECO:0000256" key="6">
    <source>
        <dbReference type="ARBA" id="ARBA00022840"/>
    </source>
</evidence>